<feature type="region of interest" description="Disordered" evidence="5">
    <location>
        <begin position="664"/>
        <end position="729"/>
    </location>
</feature>
<evidence type="ECO:0000256" key="4">
    <source>
        <dbReference type="PROSITE-ProRule" id="PRU00176"/>
    </source>
</evidence>
<dbReference type="SUPFAM" id="SSF54928">
    <property type="entry name" value="RNA-binding domain, RBD"/>
    <property type="match status" value="1"/>
</dbReference>
<evidence type="ECO:0000259" key="7">
    <source>
        <dbReference type="PROSITE" id="PS50174"/>
    </source>
</evidence>
<dbReference type="PANTHER" id="PTHR13948:SF3">
    <property type="entry name" value="FI21118P1"/>
    <property type="match status" value="1"/>
</dbReference>
<feature type="compositionally biased region" description="Pro residues" evidence="5">
    <location>
        <begin position="702"/>
        <end position="724"/>
    </location>
</feature>
<dbReference type="AlphaFoldDB" id="A0A427Y077"/>
<dbReference type="EMBL" id="RSCE01000003">
    <property type="protein sequence ID" value="RSH84509.1"/>
    <property type="molecule type" value="Genomic_DNA"/>
</dbReference>
<dbReference type="Pfam" id="PF00076">
    <property type="entry name" value="RRM_1"/>
    <property type="match status" value="1"/>
</dbReference>
<dbReference type="SMART" id="SM00443">
    <property type="entry name" value="G_patch"/>
    <property type="match status" value="1"/>
</dbReference>
<dbReference type="PROSITE" id="PS50174">
    <property type="entry name" value="G_PATCH"/>
    <property type="match status" value="1"/>
</dbReference>
<comment type="caution">
    <text evidence="8">The sequence shown here is derived from an EMBL/GenBank/DDBJ whole genome shotgun (WGS) entry which is preliminary data.</text>
</comment>
<feature type="compositionally biased region" description="Basic and acidic residues" evidence="5">
    <location>
        <begin position="672"/>
        <end position="692"/>
    </location>
</feature>
<evidence type="ECO:0000313" key="9">
    <source>
        <dbReference type="Proteomes" id="UP000279236"/>
    </source>
</evidence>
<evidence type="ECO:0000256" key="5">
    <source>
        <dbReference type="SAM" id="MobiDB-lite"/>
    </source>
</evidence>
<feature type="region of interest" description="Disordered" evidence="5">
    <location>
        <begin position="1"/>
        <end position="151"/>
    </location>
</feature>
<dbReference type="GO" id="GO:0003723">
    <property type="term" value="F:RNA binding"/>
    <property type="evidence" value="ECO:0007669"/>
    <property type="project" value="UniProtKB-UniRule"/>
</dbReference>
<feature type="compositionally biased region" description="Low complexity" evidence="5">
    <location>
        <begin position="1"/>
        <end position="18"/>
    </location>
</feature>
<dbReference type="Proteomes" id="UP000279236">
    <property type="component" value="Unassembled WGS sequence"/>
</dbReference>
<keyword evidence="3" id="KW-0539">Nucleus</keyword>
<name>A0A427Y077_9TREE</name>
<dbReference type="InterPro" id="IPR000504">
    <property type="entry name" value="RRM_dom"/>
</dbReference>
<organism evidence="8 9">
    <name type="scientific">Apiotrichum porosum</name>
    <dbReference type="NCBI Taxonomy" id="105984"/>
    <lineage>
        <taxon>Eukaryota</taxon>
        <taxon>Fungi</taxon>
        <taxon>Dikarya</taxon>
        <taxon>Basidiomycota</taxon>
        <taxon>Agaricomycotina</taxon>
        <taxon>Tremellomycetes</taxon>
        <taxon>Trichosporonales</taxon>
        <taxon>Trichosporonaceae</taxon>
        <taxon>Apiotrichum</taxon>
    </lineage>
</organism>
<dbReference type="GO" id="GO:0005634">
    <property type="term" value="C:nucleus"/>
    <property type="evidence" value="ECO:0007669"/>
    <property type="project" value="UniProtKB-SubCell"/>
</dbReference>
<comment type="subcellular location">
    <subcellularLocation>
        <location evidence="1">Nucleus</location>
    </subcellularLocation>
</comment>
<evidence type="ECO:0000256" key="2">
    <source>
        <dbReference type="ARBA" id="ARBA00022884"/>
    </source>
</evidence>
<dbReference type="Gene3D" id="3.30.70.330">
    <property type="match status" value="1"/>
</dbReference>
<proteinExistence type="predicted"/>
<feature type="compositionally biased region" description="Basic and acidic residues" evidence="5">
    <location>
        <begin position="30"/>
        <end position="42"/>
    </location>
</feature>
<dbReference type="PANTHER" id="PTHR13948">
    <property type="entry name" value="RNA-BINDING PROTEIN"/>
    <property type="match status" value="1"/>
</dbReference>
<dbReference type="InterPro" id="IPR000467">
    <property type="entry name" value="G_patch_dom"/>
</dbReference>
<keyword evidence="9" id="KW-1185">Reference proteome</keyword>
<dbReference type="RefSeq" id="XP_028477957.1">
    <property type="nucleotide sequence ID" value="XM_028621505.1"/>
</dbReference>
<dbReference type="SMART" id="SM00360">
    <property type="entry name" value="RRM"/>
    <property type="match status" value="1"/>
</dbReference>
<evidence type="ECO:0000313" key="8">
    <source>
        <dbReference type="EMBL" id="RSH84509.1"/>
    </source>
</evidence>
<feature type="region of interest" description="Disordered" evidence="5">
    <location>
        <begin position="236"/>
        <end position="271"/>
    </location>
</feature>
<dbReference type="InterPro" id="IPR035979">
    <property type="entry name" value="RBD_domain_sf"/>
</dbReference>
<dbReference type="PROSITE" id="PS50102">
    <property type="entry name" value="RRM"/>
    <property type="match status" value="1"/>
</dbReference>
<keyword evidence="2 4" id="KW-0694">RNA-binding</keyword>
<dbReference type="InterPro" id="IPR012677">
    <property type="entry name" value="Nucleotide-bd_a/b_plait_sf"/>
</dbReference>
<evidence type="ECO:0000256" key="1">
    <source>
        <dbReference type="ARBA" id="ARBA00004123"/>
    </source>
</evidence>
<feature type="compositionally biased region" description="Polar residues" evidence="5">
    <location>
        <begin position="585"/>
        <end position="599"/>
    </location>
</feature>
<feature type="domain" description="G-patch" evidence="7">
    <location>
        <begin position="729"/>
        <end position="775"/>
    </location>
</feature>
<feature type="compositionally biased region" description="Basic and acidic residues" evidence="5">
    <location>
        <begin position="109"/>
        <end position="134"/>
    </location>
</feature>
<feature type="domain" description="RRM" evidence="6">
    <location>
        <begin position="150"/>
        <end position="238"/>
    </location>
</feature>
<feature type="compositionally biased region" description="Basic and acidic residues" evidence="5">
    <location>
        <begin position="48"/>
        <end position="102"/>
    </location>
</feature>
<dbReference type="OrthoDB" id="29523at2759"/>
<feature type="compositionally biased region" description="Basic and acidic residues" evidence="5">
    <location>
        <begin position="788"/>
        <end position="808"/>
    </location>
</feature>
<feature type="region of interest" description="Disordered" evidence="5">
    <location>
        <begin position="521"/>
        <end position="541"/>
    </location>
</feature>
<dbReference type="STRING" id="105984.A0A427Y077"/>
<feature type="region of interest" description="Disordered" evidence="5">
    <location>
        <begin position="570"/>
        <end position="606"/>
    </location>
</feature>
<protein>
    <recommendedName>
        <fullName evidence="10">G-patch domain-containing protein</fullName>
    </recommendedName>
</protein>
<evidence type="ECO:0000256" key="3">
    <source>
        <dbReference type="ARBA" id="ARBA00023242"/>
    </source>
</evidence>
<dbReference type="Pfam" id="PF01585">
    <property type="entry name" value="G-patch"/>
    <property type="match status" value="1"/>
</dbReference>
<evidence type="ECO:0000259" key="6">
    <source>
        <dbReference type="PROSITE" id="PS50102"/>
    </source>
</evidence>
<feature type="region of interest" description="Disordered" evidence="5">
    <location>
        <begin position="775"/>
        <end position="808"/>
    </location>
</feature>
<dbReference type="GeneID" id="39590574"/>
<reference evidence="8 9" key="1">
    <citation type="submission" date="2018-11" db="EMBL/GenBank/DDBJ databases">
        <title>Genome sequence of Apiotrichum porosum DSM 27194.</title>
        <authorList>
            <person name="Aliyu H."/>
            <person name="Gorte O."/>
            <person name="Ochsenreither K."/>
        </authorList>
    </citation>
    <scope>NUCLEOTIDE SEQUENCE [LARGE SCALE GENOMIC DNA]</scope>
    <source>
        <strain evidence="8 9">DSM 27194</strain>
    </source>
</reference>
<sequence>MSSRQRSRSPSYRRYSPSNAVEHSPPPPPRRYDDQRERDHHRVPPPRDYGRDNGRDNGRDRRDRDRDEYGAGRHGYDDRRRSYNDYPRQDYDDRVPPPRRYDNNPPGGYDRHSRDRDRDRDFHDSDYSRDRRDGGSGPRGPEGPPSEPSRDVIMLGLDAELTDAELLGFLRAEHGARVDSAKIVRDRATNVSKCYGFVQFNSVEDAQRFMTANHPFVSMPKLYPHSEPKRVKIDFAGPRTEHAPPPPPVPGPSSVSSNAGHDGTRDIGTPGKNQRVLLLRGLNVGTYVGEVVRRIAEEIARMLGRDFGVRDAETSIARVVMIVGRDVPLSWGFAFVELVTPELAAALLPFLLAPQQQPNGFLISQVPVAASFANANAFIPASTSGPGPYLVRAAGNGGIGAMTMAQPEGMYCTYWHQQAGAVETIPPGAPAIPARGLPVELSPETRAFLGALAGVAPRSTGLTLTPAPTNGAGIEAGAPTGGLVTNPMQPIKIGISLGGGLGGKKRKVEEDGIIPITTKNVLADDDDDGDPGKDSVLLSRTKGAKIIPPTSTSRKVMKNINKWNTKQVELAKPAPPREPPRAPVSSANATPVGNQQPQAAATDDGFDYTDNSNFATTGKVACLLCQRQFKSEDMARKHVAASDLHKARITFIYLDHAAWKQRKNAAMASTEPKYRDRAAERREVHHQPDRPAFEPTTFRRGPQPPAGAAPAQPAQPPPPPPPPVLAADDSNVGNKLLAKMGWTTGSGLGVAGEGRVEPVKVQQFDERVGLGAAKGREAGKWSGPAGWQERKKDMTKERYEAASGSGEH</sequence>
<gene>
    <name evidence="8" type="ORF">EHS24_006031</name>
</gene>
<evidence type="ECO:0008006" key="10">
    <source>
        <dbReference type="Google" id="ProtNLM"/>
    </source>
</evidence>
<accession>A0A427Y077</accession>
<dbReference type="GO" id="GO:0000398">
    <property type="term" value="P:mRNA splicing, via spliceosome"/>
    <property type="evidence" value="ECO:0007669"/>
    <property type="project" value="TreeGrafter"/>
</dbReference>